<organism evidence="1">
    <name type="scientific">Microviridae sp. ctUND6</name>
    <dbReference type="NCBI Taxonomy" id="2826736"/>
    <lineage>
        <taxon>Viruses</taxon>
        <taxon>Monodnaviria</taxon>
        <taxon>Sangervirae</taxon>
        <taxon>Phixviricota</taxon>
        <taxon>Malgrandaviricetes</taxon>
        <taxon>Petitvirales</taxon>
        <taxon>Microviridae</taxon>
    </lineage>
</organism>
<accession>A0A8S5QV16</accession>
<sequence length="374" mass="40817">MGLFDAIATSAANLTDNIVGMVNQNHQNKVNLRMMREQNAFNADQAAIQRQWQTDMWNRNNRYNSPDEMISRGLNPFVQGSAAMAGSRSPASGGAAATAAPVPSMQAYKPNFSNVFQSLASLAQAKASEAAAGESRSRAHQTDTVTPLLSDYYKGLTNWKNLAIGSSGYWNKETGRVSAALDQSTEAQNLKNAQFAERISAAQETQILLNSEAQRIMNKYMDQNQQADLFIKAQTLANLQAQGALTEKQIQTEIQRAILVAAEASGKKIDNRVASETADSLIRAANASNELQYRDSTYDYTNVKLRKHTEYKTSMANQKAAEYGADLARKQSRTHYWESVSHGLGAIASGSGNAVGTYNRAFPLKPISVKGFGR</sequence>
<evidence type="ECO:0000313" key="1">
    <source>
        <dbReference type="EMBL" id="DAE22699.1"/>
    </source>
</evidence>
<proteinExistence type="predicted"/>
<name>A0A8S5QV16_9VIRU</name>
<dbReference type="EMBL" id="BK015737">
    <property type="protein sequence ID" value="DAE22699.1"/>
    <property type="molecule type" value="Genomic_DNA"/>
</dbReference>
<protein>
    <submittedName>
        <fullName evidence="1">Minor capsid protein</fullName>
    </submittedName>
</protein>
<reference evidence="1" key="1">
    <citation type="journal article" date="2021" name="Proc. Natl. Acad. Sci. U.S.A.">
        <title>A Catalog of Tens of Thousands of Viruses from Human Metagenomes Reveals Hidden Associations with Chronic Diseases.</title>
        <authorList>
            <person name="Tisza M.J."/>
            <person name="Buck C.B."/>
        </authorList>
    </citation>
    <scope>NUCLEOTIDE SEQUENCE</scope>
    <source>
        <strain evidence="1">CtUND6</strain>
    </source>
</reference>